<evidence type="ECO:0000313" key="2">
    <source>
        <dbReference type="Proteomes" id="UP000702964"/>
    </source>
</evidence>
<reference evidence="1" key="2">
    <citation type="submission" date="2020-02" db="EMBL/GenBank/DDBJ databases">
        <authorList>
            <person name="Studholme D.J."/>
        </authorList>
    </citation>
    <scope>NUCLEOTIDE SEQUENCE</scope>
    <source>
        <strain evidence="1">00238/432</strain>
    </source>
</reference>
<dbReference type="EMBL" id="AOFI03000113">
    <property type="protein sequence ID" value="KAF4321319.1"/>
    <property type="molecule type" value="Genomic_DNA"/>
</dbReference>
<dbReference type="AlphaFoldDB" id="A0A8J4SCJ1"/>
<sequence length="147" mass="17109">MLRGFRLRHPHWTLTFEISCKMMRFMFEEYGEIIAFENAHLFRFEEKVGDKKTPDCIMPLASVDAVHKTYFTNYGTLERFYEQGMRFIANAKKQGVTNWEVDFLENMLHDAVMLPTNVRPATKEGIHHDCAFTAGVLFKEPEPVAAN</sequence>
<accession>A0A8J4SCJ1</accession>
<evidence type="ECO:0000313" key="1">
    <source>
        <dbReference type="EMBL" id="KAF4321319.1"/>
    </source>
</evidence>
<name>A0A8J4SCJ1_9STRA</name>
<proteinExistence type="predicted"/>
<gene>
    <name evidence="1" type="ORF">G195_005380</name>
</gene>
<protein>
    <submittedName>
        <fullName evidence="1">Uncharacterized protein</fullName>
    </submittedName>
</protein>
<reference evidence="1" key="1">
    <citation type="journal article" date="2015" name="Genom Data">
        <title>Draft genome sequences of Phytophthora kernoviae and Phytophthora ramorum lineage EU2 from Scotland.</title>
        <authorList>
            <person name="Sambles C."/>
            <person name="Schlenzig A."/>
            <person name="O'Neill P."/>
            <person name="Grant M."/>
            <person name="Studholme D.J."/>
        </authorList>
    </citation>
    <scope>NUCLEOTIDE SEQUENCE</scope>
    <source>
        <strain evidence="1">00238/432</strain>
    </source>
</reference>
<comment type="caution">
    <text evidence="1">The sequence shown here is derived from an EMBL/GenBank/DDBJ whole genome shotgun (WGS) entry which is preliminary data.</text>
</comment>
<dbReference type="Proteomes" id="UP000702964">
    <property type="component" value="Unassembled WGS sequence"/>
</dbReference>
<organism evidence="1 2">
    <name type="scientific">Phytophthora kernoviae 00238/432</name>
    <dbReference type="NCBI Taxonomy" id="1284355"/>
    <lineage>
        <taxon>Eukaryota</taxon>
        <taxon>Sar</taxon>
        <taxon>Stramenopiles</taxon>
        <taxon>Oomycota</taxon>
        <taxon>Peronosporomycetes</taxon>
        <taxon>Peronosporales</taxon>
        <taxon>Peronosporaceae</taxon>
        <taxon>Phytophthora</taxon>
    </lineage>
</organism>